<gene>
    <name evidence="10" type="primary">argR3</name>
    <name evidence="7" type="synonym">argR</name>
    <name evidence="10" type="ORF">NRIC_06360</name>
</gene>
<feature type="domain" description="Arginine repressor DNA-binding" evidence="8">
    <location>
        <begin position="1"/>
        <end position="67"/>
    </location>
</feature>
<dbReference type="EMBL" id="BJCC01000006">
    <property type="protein sequence ID" value="GCF92745.1"/>
    <property type="molecule type" value="Genomic_DNA"/>
</dbReference>
<dbReference type="Gene3D" id="1.10.10.10">
    <property type="entry name" value="Winged helix-like DNA-binding domain superfamily/Winged helix DNA-binding domain"/>
    <property type="match status" value="1"/>
</dbReference>
<dbReference type="GO" id="GO:0051259">
    <property type="term" value="P:protein complex oligomerization"/>
    <property type="evidence" value="ECO:0007669"/>
    <property type="project" value="InterPro"/>
</dbReference>
<organism evidence="10 11">
    <name type="scientific">Enterococcus florum</name>
    <dbReference type="NCBI Taxonomy" id="2480627"/>
    <lineage>
        <taxon>Bacteria</taxon>
        <taxon>Bacillati</taxon>
        <taxon>Bacillota</taxon>
        <taxon>Bacilli</taxon>
        <taxon>Lactobacillales</taxon>
        <taxon>Enterococcaceae</taxon>
        <taxon>Enterococcus</taxon>
    </lineage>
</organism>
<evidence type="ECO:0000256" key="6">
    <source>
        <dbReference type="ARBA" id="ARBA00023163"/>
    </source>
</evidence>
<protein>
    <recommendedName>
        <fullName evidence="7">Arginine repressor</fullName>
    </recommendedName>
</protein>
<evidence type="ECO:0000256" key="1">
    <source>
        <dbReference type="ARBA" id="ARBA00004496"/>
    </source>
</evidence>
<keyword evidence="3 7" id="KW-0963">Cytoplasm</keyword>
<evidence type="ECO:0000256" key="5">
    <source>
        <dbReference type="ARBA" id="ARBA00023125"/>
    </source>
</evidence>
<dbReference type="InterPro" id="IPR036251">
    <property type="entry name" value="Arg_repress_C_sf"/>
</dbReference>
<evidence type="ECO:0000313" key="11">
    <source>
        <dbReference type="Proteomes" id="UP000290567"/>
    </source>
</evidence>
<comment type="pathway">
    <text evidence="7">Amino-acid biosynthesis; L-arginine biosynthesis [regulation].</text>
</comment>
<dbReference type="UniPathway" id="UPA00068"/>
<dbReference type="GO" id="GO:1900079">
    <property type="term" value="P:regulation of arginine biosynthetic process"/>
    <property type="evidence" value="ECO:0007669"/>
    <property type="project" value="UniProtKB-UniRule"/>
</dbReference>
<name>A0A4P5P4K2_9ENTE</name>
<dbReference type="SUPFAM" id="SSF46785">
    <property type="entry name" value="Winged helix' DNA-binding domain"/>
    <property type="match status" value="1"/>
</dbReference>
<keyword evidence="4 7" id="KW-0805">Transcription regulation</keyword>
<dbReference type="GO" id="GO:0003700">
    <property type="term" value="F:DNA-binding transcription factor activity"/>
    <property type="evidence" value="ECO:0007669"/>
    <property type="project" value="UniProtKB-UniRule"/>
</dbReference>
<dbReference type="GO" id="GO:0006526">
    <property type="term" value="P:L-arginine biosynthetic process"/>
    <property type="evidence" value="ECO:0007669"/>
    <property type="project" value="UniProtKB-UniPathway"/>
</dbReference>
<dbReference type="Pfam" id="PF02863">
    <property type="entry name" value="Arg_repressor_C"/>
    <property type="match status" value="1"/>
</dbReference>
<dbReference type="GO" id="GO:0034618">
    <property type="term" value="F:arginine binding"/>
    <property type="evidence" value="ECO:0007669"/>
    <property type="project" value="InterPro"/>
</dbReference>
<keyword evidence="7" id="KW-0028">Amino-acid biosynthesis</keyword>
<dbReference type="GO" id="GO:0005737">
    <property type="term" value="C:cytoplasm"/>
    <property type="evidence" value="ECO:0007669"/>
    <property type="project" value="UniProtKB-SubCell"/>
</dbReference>
<dbReference type="PANTHER" id="PTHR34471:SF1">
    <property type="entry name" value="ARGININE REPRESSOR"/>
    <property type="match status" value="1"/>
</dbReference>
<reference evidence="11" key="1">
    <citation type="submission" date="2019-02" db="EMBL/GenBank/DDBJ databases">
        <title>Draft genome sequence of Enterococcus sp. Gos25-1.</title>
        <authorList>
            <person name="Tanaka N."/>
            <person name="Shiwa Y."/>
            <person name="Fujita N."/>
        </authorList>
    </citation>
    <scope>NUCLEOTIDE SEQUENCE [LARGE SCALE GENOMIC DNA]</scope>
    <source>
        <strain evidence="11">Gos25-1</strain>
    </source>
</reference>
<keyword evidence="7" id="KW-0678">Repressor</keyword>
<dbReference type="Gene3D" id="3.30.1360.40">
    <property type="match status" value="1"/>
</dbReference>
<keyword evidence="5 7" id="KW-0238">DNA-binding</keyword>
<dbReference type="Pfam" id="PF01316">
    <property type="entry name" value="Arg_repressor"/>
    <property type="match status" value="1"/>
</dbReference>
<dbReference type="GO" id="GO:0003677">
    <property type="term" value="F:DNA binding"/>
    <property type="evidence" value="ECO:0007669"/>
    <property type="project" value="UniProtKB-KW"/>
</dbReference>
<sequence length="158" mass="18269">MRKKERHELIKQLVAIHAIRNQNELMDYLQKEGVTPTQATISRDIRDLQIVKTIDENGLPRFELFEEPKQNTEDEDIERLERMIEDVVVKVDRVQFMTVVHTIPDNANLFAAVLDDFSTPYIVATMASFDTLLVISRTEEDAQVVENFLKNPTTHSLS</sequence>
<dbReference type="InterPro" id="IPR036390">
    <property type="entry name" value="WH_DNA-bd_sf"/>
</dbReference>
<comment type="function">
    <text evidence="7">Regulates arginine biosynthesis genes.</text>
</comment>
<keyword evidence="6 7" id="KW-0804">Transcription</keyword>
<evidence type="ECO:0000256" key="7">
    <source>
        <dbReference type="HAMAP-Rule" id="MF_00173"/>
    </source>
</evidence>
<dbReference type="OrthoDB" id="9807089at2"/>
<dbReference type="Proteomes" id="UP000290567">
    <property type="component" value="Unassembled WGS sequence"/>
</dbReference>
<evidence type="ECO:0000259" key="9">
    <source>
        <dbReference type="Pfam" id="PF02863"/>
    </source>
</evidence>
<dbReference type="InterPro" id="IPR036388">
    <property type="entry name" value="WH-like_DNA-bd_sf"/>
</dbReference>
<dbReference type="RefSeq" id="WP_146621240.1">
    <property type="nucleotide sequence ID" value="NZ_BJCC01000006.1"/>
</dbReference>
<dbReference type="InterPro" id="IPR001669">
    <property type="entry name" value="Arg_repress"/>
</dbReference>
<comment type="subcellular location">
    <subcellularLocation>
        <location evidence="1 7">Cytoplasm</location>
    </subcellularLocation>
</comment>
<dbReference type="SUPFAM" id="SSF55252">
    <property type="entry name" value="C-terminal domain of arginine repressor"/>
    <property type="match status" value="1"/>
</dbReference>
<accession>A0A4P5P4K2</accession>
<evidence type="ECO:0000256" key="3">
    <source>
        <dbReference type="ARBA" id="ARBA00022490"/>
    </source>
</evidence>
<dbReference type="AlphaFoldDB" id="A0A4P5P4K2"/>
<dbReference type="InterPro" id="IPR020900">
    <property type="entry name" value="Arg_repress_DNA-bd"/>
</dbReference>
<comment type="caution">
    <text evidence="10">The sequence shown here is derived from an EMBL/GenBank/DDBJ whole genome shotgun (WGS) entry which is preliminary data.</text>
</comment>
<keyword evidence="7" id="KW-0055">Arginine biosynthesis</keyword>
<dbReference type="PANTHER" id="PTHR34471">
    <property type="entry name" value="ARGININE REPRESSOR"/>
    <property type="match status" value="1"/>
</dbReference>
<keyword evidence="11" id="KW-1185">Reference proteome</keyword>
<feature type="domain" description="Arginine repressor C-terminal" evidence="9">
    <location>
        <begin position="84"/>
        <end position="150"/>
    </location>
</feature>
<evidence type="ECO:0000256" key="2">
    <source>
        <dbReference type="ARBA" id="ARBA00008316"/>
    </source>
</evidence>
<proteinExistence type="inferred from homology"/>
<dbReference type="HAMAP" id="MF_00173">
    <property type="entry name" value="Arg_repressor"/>
    <property type="match status" value="1"/>
</dbReference>
<evidence type="ECO:0000259" key="8">
    <source>
        <dbReference type="Pfam" id="PF01316"/>
    </source>
</evidence>
<comment type="similarity">
    <text evidence="2 7">Belongs to the ArgR family.</text>
</comment>
<dbReference type="InterPro" id="IPR020899">
    <property type="entry name" value="Arg_repress_C"/>
</dbReference>
<evidence type="ECO:0000313" key="10">
    <source>
        <dbReference type="EMBL" id="GCF92745.1"/>
    </source>
</evidence>
<evidence type="ECO:0000256" key="4">
    <source>
        <dbReference type="ARBA" id="ARBA00023015"/>
    </source>
</evidence>
<dbReference type="PRINTS" id="PR01467">
    <property type="entry name" value="ARGREPRESSOR"/>
</dbReference>